<sequence>MFNPRNTANVQRIVNQHITNLLKTLEIEIDNEIKASCNVISKSSLYAQITLFSIKKVFNKTIKQLNNEAK</sequence>
<proteinExistence type="predicted"/>
<gene>
    <name evidence="1" type="ORF">LCGC14_0365060</name>
</gene>
<accession>A0A0F9TCS7</accession>
<dbReference type="AlphaFoldDB" id="A0A0F9TCS7"/>
<organism evidence="1">
    <name type="scientific">marine sediment metagenome</name>
    <dbReference type="NCBI Taxonomy" id="412755"/>
    <lineage>
        <taxon>unclassified sequences</taxon>
        <taxon>metagenomes</taxon>
        <taxon>ecological metagenomes</taxon>
    </lineage>
</organism>
<comment type="caution">
    <text evidence="1">The sequence shown here is derived from an EMBL/GenBank/DDBJ whole genome shotgun (WGS) entry which is preliminary data.</text>
</comment>
<reference evidence="1" key="1">
    <citation type="journal article" date="2015" name="Nature">
        <title>Complex archaea that bridge the gap between prokaryotes and eukaryotes.</title>
        <authorList>
            <person name="Spang A."/>
            <person name="Saw J.H."/>
            <person name="Jorgensen S.L."/>
            <person name="Zaremba-Niedzwiedzka K."/>
            <person name="Martijn J."/>
            <person name="Lind A.E."/>
            <person name="van Eijk R."/>
            <person name="Schleper C."/>
            <person name="Guy L."/>
            <person name="Ettema T.J."/>
        </authorList>
    </citation>
    <scope>NUCLEOTIDE SEQUENCE</scope>
</reference>
<evidence type="ECO:0000313" key="1">
    <source>
        <dbReference type="EMBL" id="KKN77014.1"/>
    </source>
</evidence>
<name>A0A0F9TCS7_9ZZZZ</name>
<protein>
    <submittedName>
        <fullName evidence="1">Uncharacterized protein</fullName>
    </submittedName>
</protein>
<dbReference type="EMBL" id="LAZR01000286">
    <property type="protein sequence ID" value="KKN77014.1"/>
    <property type="molecule type" value="Genomic_DNA"/>
</dbReference>